<feature type="non-terminal residue" evidence="2">
    <location>
        <position position="1"/>
    </location>
</feature>
<dbReference type="SUPFAM" id="SSF53335">
    <property type="entry name" value="S-adenosyl-L-methionine-dependent methyltransferases"/>
    <property type="match status" value="1"/>
</dbReference>
<dbReference type="InterPro" id="IPR041698">
    <property type="entry name" value="Methyltransf_25"/>
</dbReference>
<reference evidence="2 3" key="1">
    <citation type="journal article" date="2018" name="Gigascience">
        <title>Genomes of trombidid mites reveal novel predicted allergens and laterally-transferred genes associated with secondary metabolism.</title>
        <authorList>
            <person name="Dong X."/>
            <person name="Chaisiri K."/>
            <person name="Xia D."/>
            <person name="Armstrong S.D."/>
            <person name="Fang Y."/>
            <person name="Donnelly M.J."/>
            <person name="Kadowaki T."/>
            <person name="McGarry J.W."/>
            <person name="Darby A.C."/>
            <person name="Makepeace B.L."/>
        </authorList>
    </citation>
    <scope>NUCLEOTIDE SEQUENCE [LARGE SCALE GENOMIC DNA]</scope>
    <source>
        <strain evidence="2">UoL-UT</strain>
    </source>
</reference>
<gene>
    <name evidence="2" type="ORF">B4U80_12521</name>
</gene>
<dbReference type="OrthoDB" id="540004at2759"/>
<dbReference type="Proteomes" id="UP000288716">
    <property type="component" value="Unassembled WGS sequence"/>
</dbReference>
<organism evidence="2 3">
    <name type="scientific">Leptotrombidium deliense</name>
    <dbReference type="NCBI Taxonomy" id="299467"/>
    <lineage>
        <taxon>Eukaryota</taxon>
        <taxon>Metazoa</taxon>
        <taxon>Ecdysozoa</taxon>
        <taxon>Arthropoda</taxon>
        <taxon>Chelicerata</taxon>
        <taxon>Arachnida</taxon>
        <taxon>Acari</taxon>
        <taxon>Acariformes</taxon>
        <taxon>Trombidiformes</taxon>
        <taxon>Prostigmata</taxon>
        <taxon>Anystina</taxon>
        <taxon>Parasitengona</taxon>
        <taxon>Trombiculoidea</taxon>
        <taxon>Trombiculidae</taxon>
        <taxon>Leptotrombidium</taxon>
    </lineage>
</organism>
<comment type="caution">
    <text evidence="2">The sequence shown here is derived from an EMBL/GenBank/DDBJ whole genome shotgun (WGS) entry which is preliminary data.</text>
</comment>
<dbReference type="AlphaFoldDB" id="A0A443RSS3"/>
<feature type="domain" description="Methyltransferase" evidence="1">
    <location>
        <begin position="56"/>
        <end position="140"/>
    </location>
</feature>
<proteinExistence type="predicted"/>
<dbReference type="InterPro" id="IPR029063">
    <property type="entry name" value="SAM-dependent_MTases_sf"/>
</dbReference>
<keyword evidence="2" id="KW-0808">Transferase</keyword>
<evidence type="ECO:0000313" key="2">
    <source>
        <dbReference type="EMBL" id="RWS18327.1"/>
    </source>
</evidence>
<dbReference type="CDD" id="cd02440">
    <property type="entry name" value="AdoMet_MTases"/>
    <property type="match status" value="1"/>
</dbReference>
<protein>
    <submittedName>
        <fullName evidence="2">Type 12 methyltransferase-like protein</fullName>
    </submittedName>
</protein>
<dbReference type="VEuPathDB" id="VectorBase:LDEU013713"/>
<accession>A0A443RSS3</accession>
<dbReference type="GO" id="GO:0032259">
    <property type="term" value="P:methylation"/>
    <property type="evidence" value="ECO:0007669"/>
    <property type="project" value="UniProtKB-KW"/>
</dbReference>
<dbReference type="GO" id="GO:0008168">
    <property type="term" value="F:methyltransferase activity"/>
    <property type="evidence" value="ECO:0007669"/>
    <property type="project" value="UniProtKB-KW"/>
</dbReference>
<dbReference type="Pfam" id="PF13649">
    <property type="entry name" value="Methyltransf_25"/>
    <property type="match status" value="1"/>
</dbReference>
<name>A0A443RSS3_9ACAR</name>
<dbReference type="EMBL" id="NCKV01041430">
    <property type="protein sequence ID" value="RWS18327.1"/>
    <property type="molecule type" value="Genomic_DNA"/>
</dbReference>
<keyword evidence="3" id="KW-1185">Reference proteome</keyword>
<evidence type="ECO:0000259" key="1">
    <source>
        <dbReference type="Pfam" id="PF13649"/>
    </source>
</evidence>
<dbReference type="Gene3D" id="3.40.50.150">
    <property type="entry name" value="Vaccinia Virus protein VP39"/>
    <property type="match status" value="1"/>
</dbReference>
<evidence type="ECO:0000313" key="3">
    <source>
        <dbReference type="Proteomes" id="UP000288716"/>
    </source>
</evidence>
<sequence>LWHQWNDLHGKSDFYDVDAFKAGKDMLKEIEAKEVGDVKGKRMLHLQCHFRIDSLCWARRGASVVGVDFCSQSIEEAKKLNENLGLNASFVCSDIYTLKEVLKEEKEQFDIVYTSYGVIDWLPDLNEWSSVIAYFLKPKGFFYIVEFHQFMKVLDDNFERVVYSYINTEIIESDVKGSYAVPEPGISKKEYTWNHSFS</sequence>
<keyword evidence="2" id="KW-0489">Methyltransferase</keyword>